<dbReference type="InterPro" id="IPR001387">
    <property type="entry name" value="Cro/C1-type_HTH"/>
</dbReference>
<organism evidence="3 4">
    <name type="scientific">Streptococcus pacificus</name>
    <dbReference type="NCBI Taxonomy" id="2740577"/>
    <lineage>
        <taxon>Bacteria</taxon>
        <taxon>Bacillati</taxon>
        <taxon>Bacillota</taxon>
        <taxon>Bacilli</taxon>
        <taxon>Lactobacillales</taxon>
        <taxon>Streptococcaceae</taxon>
        <taxon>Streptococcus</taxon>
    </lineage>
</organism>
<dbReference type="PROSITE" id="PS50943">
    <property type="entry name" value="HTH_CROC1"/>
    <property type="match status" value="1"/>
</dbReference>
<reference evidence="3 4" key="1">
    <citation type="journal article" date="2021" name="Int. J. Syst. Evol. Microbiol.">
        <title>Streptococcus vicugnae sp. nov., isolated from faeces of alpacas (Vicugna pacos) and cattle (Bos taurus), Streptococcus zalophi sp. nov., and Streptococcus pacificus sp. nov., isolated from respiratory tract of California sea lions (Zalophus californianus).</title>
        <authorList>
            <person name="Volokhov D.V."/>
            <person name="Zagorodnyaya T.A."/>
            <person name="Shen Z."/>
            <person name="Blom J."/>
            <person name="Furtak V.A."/>
            <person name="Eisenberg T."/>
            <person name="Fan P."/>
            <person name="Jeong K.C."/>
            <person name="Gao Y."/>
            <person name="Zhang S."/>
            <person name="Amselle M."/>
        </authorList>
    </citation>
    <scope>NUCLEOTIDE SEQUENCE [LARGE SCALE GENOMIC DNA]</scope>
    <source>
        <strain evidence="3 4">CSL7591</strain>
    </source>
</reference>
<dbReference type="InterPro" id="IPR010982">
    <property type="entry name" value="Lambda_DNA-bd_dom_sf"/>
</dbReference>
<evidence type="ECO:0000256" key="1">
    <source>
        <dbReference type="ARBA" id="ARBA00023125"/>
    </source>
</evidence>
<dbReference type="EMBL" id="JAENBO010000001">
    <property type="protein sequence ID" value="MBJ8325557.1"/>
    <property type="molecule type" value="Genomic_DNA"/>
</dbReference>
<keyword evidence="1" id="KW-0238">DNA-binding</keyword>
<name>A0ABS0ZHY1_9STRE</name>
<evidence type="ECO:0000313" key="3">
    <source>
        <dbReference type="EMBL" id="MBJ8325557.1"/>
    </source>
</evidence>
<dbReference type="RefSeq" id="WP_199575103.1">
    <property type="nucleotide sequence ID" value="NZ_JAENBO010000001.1"/>
</dbReference>
<dbReference type="PANTHER" id="PTHR46558:SF11">
    <property type="entry name" value="HTH-TYPE TRANSCRIPTIONAL REGULATOR XRE"/>
    <property type="match status" value="1"/>
</dbReference>
<comment type="caution">
    <text evidence="3">The sequence shown here is derived from an EMBL/GenBank/DDBJ whole genome shotgun (WGS) entry which is preliminary data.</text>
</comment>
<dbReference type="PANTHER" id="PTHR46558">
    <property type="entry name" value="TRACRIPTIONAL REGULATORY PROTEIN-RELATED-RELATED"/>
    <property type="match status" value="1"/>
</dbReference>
<dbReference type="CDD" id="cd00093">
    <property type="entry name" value="HTH_XRE"/>
    <property type="match status" value="1"/>
</dbReference>
<sequence length="367" mass="42809">MTKIAIADIILKKRKEKNITQDDLASFLMVTKAAVSKWETGQSHPDILLLPKIASYFNITIDELIGYEANLSESQIRKIIYDLMDKVASESFEAVLETSKELVKKYYSCFPLIYSIGLFLVNHIEFLEDKNTLKEHMDYIINLFERVRVETKDLTLKNLATSMASVCLLQVGKFDEVLELLPETERLIETETLVVSAYIQKQDLELAQEKSQIFLYKELFNLYNLLMQQMTMNLSNWKETSQRMEQLIDTFNIKELNKGLVINFYLLAAKKYLETHDIKNGSKYAEDALNELILMKEKDFALKGDAYFNRIEEWIDQNITVGKKSNRSDKMIVQSVFNLFYNDETFVAIRNNKNINVLLEKLKKKFE</sequence>
<dbReference type="Pfam" id="PF01381">
    <property type="entry name" value="HTH_3"/>
    <property type="match status" value="1"/>
</dbReference>
<dbReference type="SUPFAM" id="SSF47413">
    <property type="entry name" value="lambda repressor-like DNA-binding domains"/>
    <property type="match status" value="1"/>
</dbReference>
<dbReference type="Gene3D" id="1.10.260.40">
    <property type="entry name" value="lambda repressor-like DNA-binding domains"/>
    <property type="match status" value="1"/>
</dbReference>
<proteinExistence type="predicted"/>
<protein>
    <submittedName>
        <fullName evidence="3">Helix-turn-helix transcriptional regulator</fullName>
    </submittedName>
</protein>
<feature type="domain" description="HTH cro/C1-type" evidence="2">
    <location>
        <begin position="10"/>
        <end position="64"/>
    </location>
</feature>
<evidence type="ECO:0000313" key="4">
    <source>
        <dbReference type="Proteomes" id="UP000653045"/>
    </source>
</evidence>
<evidence type="ECO:0000259" key="2">
    <source>
        <dbReference type="PROSITE" id="PS50943"/>
    </source>
</evidence>
<gene>
    <name evidence="3" type="ORF">JHK62_02525</name>
</gene>
<accession>A0ABS0ZHY1</accession>
<dbReference type="SMART" id="SM00530">
    <property type="entry name" value="HTH_XRE"/>
    <property type="match status" value="1"/>
</dbReference>
<dbReference type="Proteomes" id="UP000653045">
    <property type="component" value="Unassembled WGS sequence"/>
</dbReference>
<keyword evidence="4" id="KW-1185">Reference proteome</keyword>